<dbReference type="HAMAP" id="MF_01428">
    <property type="entry name" value="Glu_Q_tRNA_synth"/>
    <property type="match status" value="1"/>
</dbReference>
<gene>
    <name evidence="7" type="primary">gluQ</name>
    <name evidence="10" type="ORF">GMD42_08325</name>
</gene>
<evidence type="ECO:0000256" key="7">
    <source>
        <dbReference type="HAMAP-Rule" id="MF_01428"/>
    </source>
</evidence>
<dbReference type="NCBIfam" id="NF004314">
    <property type="entry name" value="PRK05710.1-3"/>
    <property type="match status" value="1"/>
</dbReference>
<keyword evidence="1 7" id="KW-0436">Ligase</keyword>
<dbReference type="GO" id="GO:0005524">
    <property type="term" value="F:ATP binding"/>
    <property type="evidence" value="ECO:0007669"/>
    <property type="project" value="UniProtKB-KW"/>
</dbReference>
<dbReference type="PRINTS" id="PR00987">
    <property type="entry name" value="TRNASYNTHGLU"/>
</dbReference>
<dbReference type="NCBIfam" id="NF004313">
    <property type="entry name" value="PRK05710.1-2"/>
    <property type="match status" value="1"/>
</dbReference>
<feature type="binding site" evidence="7">
    <location>
        <begin position="7"/>
        <end position="11"/>
    </location>
    <ligand>
        <name>L-glutamate</name>
        <dbReference type="ChEBI" id="CHEBI:29985"/>
    </ligand>
</feature>
<keyword evidence="4 7" id="KW-0862">Zinc</keyword>
<evidence type="ECO:0000256" key="1">
    <source>
        <dbReference type="ARBA" id="ARBA00022598"/>
    </source>
</evidence>
<comment type="function">
    <text evidence="7">Catalyzes the tRNA-independent activation of glutamate in presence of ATP and the subsequent transfer of glutamate onto a tRNA(Asp). Glutamate is transferred on the 2-amino-5-(4,5-dihydroxy-2-cyclopenten-1-yl) moiety of the queuosine in the wobble position of the QUC anticodon.</text>
</comment>
<feature type="binding site" evidence="7">
    <location>
        <position position="124"/>
    </location>
    <ligand>
        <name>Zn(2+)</name>
        <dbReference type="ChEBI" id="CHEBI:29105"/>
    </ligand>
</feature>
<dbReference type="PROSITE" id="PS51257">
    <property type="entry name" value="PROKAR_LIPOPROTEIN"/>
    <property type="match status" value="1"/>
</dbReference>
<dbReference type="InterPro" id="IPR000924">
    <property type="entry name" value="Glu/Gln-tRNA-synth"/>
</dbReference>
<dbReference type="RefSeq" id="WP_008811712.1">
    <property type="nucleotide sequence ID" value="NZ_CAJUON010000022.1"/>
</dbReference>
<dbReference type="Proteomes" id="UP000462362">
    <property type="component" value="Unassembled WGS sequence"/>
</dbReference>
<dbReference type="GO" id="GO:0006424">
    <property type="term" value="P:glutamyl-tRNA aminoacylation"/>
    <property type="evidence" value="ECO:0007669"/>
    <property type="project" value="InterPro"/>
</dbReference>
<dbReference type="Gene3D" id="3.40.50.620">
    <property type="entry name" value="HUPs"/>
    <property type="match status" value="1"/>
</dbReference>
<dbReference type="GeneID" id="43349758"/>
<evidence type="ECO:0000256" key="2">
    <source>
        <dbReference type="ARBA" id="ARBA00022723"/>
    </source>
</evidence>
<keyword evidence="6 7" id="KW-0030">Aminoacyl-tRNA synthetase</keyword>
<proteinExistence type="inferred from homology"/>
<feature type="binding site" evidence="7">
    <location>
        <position position="120"/>
    </location>
    <ligand>
        <name>Zn(2+)</name>
        <dbReference type="ChEBI" id="CHEBI:29105"/>
    </ligand>
</feature>
<dbReference type="InterPro" id="IPR049940">
    <property type="entry name" value="GluQ/Sye"/>
</dbReference>
<evidence type="ECO:0000256" key="6">
    <source>
        <dbReference type="ARBA" id="ARBA00023146"/>
    </source>
</evidence>
<feature type="binding site" evidence="7">
    <location>
        <position position="99"/>
    </location>
    <ligand>
        <name>Zn(2+)</name>
        <dbReference type="ChEBI" id="CHEBI:29105"/>
    </ligand>
</feature>
<keyword evidence="2 7" id="KW-0479">Metal-binding</keyword>
<accession>A0A6I3S260</accession>
<evidence type="ECO:0000313" key="11">
    <source>
        <dbReference type="Proteomes" id="UP000462362"/>
    </source>
</evidence>
<reference evidence="10 11" key="1">
    <citation type="journal article" date="2019" name="Nat. Med.">
        <title>A library of human gut bacterial isolates paired with longitudinal multiomics data enables mechanistic microbiome research.</title>
        <authorList>
            <person name="Poyet M."/>
            <person name="Groussin M."/>
            <person name="Gibbons S.M."/>
            <person name="Avila-Pacheco J."/>
            <person name="Jiang X."/>
            <person name="Kearney S.M."/>
            <person name="Perrotta A.R."/>
            <person name="Berdy B."/>
            <person name="Zhao S."/>
            <person name="Lieberman T.D."/>
            <person name="Swanson P.K."/>
            <person name="Smith M."/>
            <person name="Roesemann S."/>
            <person name="Alexander J.E."/>
            <person name="Rich S.A."/>
            <person name="Livny J."/>
            <person name="Vlamakis H."/>
            <person name="Clish C."/>
            <person name="Bullock K."/>
            <person name="Deik A."/>
            <person name="Scott J."/>
            <person name="Pierce K.A."/>
            <person name="Xavier R.J."/>
            <person name="Alm E.J."/>
        </authorList>
    </citation>
    <scope>NUCLEOTIDE SEQUENCE [LARGE SCALE GENOMIC DNA]</scope>
    <source>
        <strain evidence="10 11">BIOML-A2</strain>
    </source>
</reference>
<dbReference type="NCBIfam" id="TIGR03838">
    <property type="entry name" value="queuosine_YadB"/>
    <property type="match status" value="1"/>
</dbReference>
<dbReference type="EMBL" id="WNCL01000024">
    <property type="protein sequence ID" value="MTU43627.1"/>
    <property type="molecule type" value="Genomic_DNA"/>
</dbReference>
<sequence>MSHYIGRFAPSPTGHLHAGSLACLLASYLDAKAHRGTWIIRVEDIDPPREPAWAAEDQLETIEAFKLHSDRPILRQSTRIEAYQQALNFLIGKGLAYGCACTRKRIEAACLAAGLPQGAYPGTCRHGTGGAPIRAWRFLVDDGFISFNDRWQGTFKQNVLREIGDFVIRRADGLWAYQLAVVVDDGFQGVTHVVRGADLIDNTPRQILLQIALGLTTPGYMHIPLVLDKKGNKLSKQTLAPAIDRSKPEEEAARAWTHLGFKPFAFDTLDEFYSEAVKRWRTRFQIKA</sequence>
<evidence type="ECO:0000256" key="3">
    <source>
        <dbReference type="ARBA" id="ARBA00022741"/>
    </source>
</evidence>
<dbReference type="Pfam" id="PF00749">
    <property type="entry name" value="tRNA-synt_1c"/>
    <property type="match status" value="1"/>
</dbReference>
<dbReference type="AlphaFoldDB" id="A0A6I3S260"/>
<dbReference type="PANTHER" id="PTHR43311">
    <property type="entry name" value="GLUTAMATE--TRNA LIGASE"/>
    <property type="match status" value="1"/>
</dbReference>
<dbReference type="SUPFAM" id="SSF52374">
    <property type="entry name" value="Nucleotidylyl transferase"/>
    <property type="match status" value="1"/>
</dbReference>
<comment type="cofactor">
    <cofactor evidence="7">
        <name>Zn(2+)</name>
        <dbReference type="ChEBI" id="CHEBI:29105"/>
    </cofactor>
    <text evidence="7">Binds 1 zinc ion per subunit.</text>
</comment>
<dbReference type="PANTHER" id="PTHR43311:SF1">
    <property type="entry name" value="GLUTAMYL-Q TRNA(ASP) SYNTHETASE"/>
    <property type="match status" value="1"/>
</dbReference>
<dbReference type="InterPro" id="IPR014729">
    <property type="entry name" value="Rossmann-like_a/b/a_fold"/>
</dbReference>
<dbReference type="GO" id="GO:0006400">
    <property type="term" value="P:tRNA modification"/>
    <property type="evidence" value="ECO:0007669"/>
    <property type="project" value="InterPro"/>
</dbReference>
<evidence type="ECO:0000313" key="10">
    <source>
        <dbReference type="EMBL" id="MTU43627.1"/>
    </source>
</evidence>
<feature type="short sequence motif" description="'HIGH' region" evidence="7">
    <location>
        <begin position="10"/>
        <end position="20"/>
    </location>
</feature>
<name>A0A6I3S260_9BURK</name>
<comment type="similarity">
    <text evidence="7">Belongs to the class-I aminoacyl-tRNA synthetase family. GluQ subfamily.</text>
</comment>
<feature type="binding site" evidence="7">
    <location>
        <position position="101"/>
    </location>
    <ligand>
        <name>Zn(2+)</name>
        <dbReference type="ChEBI" id="CHEBI:29105"/>
    </ligand>
</feature>
<evidence type="ECO:0000256" key="8">
    <source>
        <dbReference type="RuleBase" id="RU363037"/>
    </source>
</evidence>
<comment type="caution">
    <text evidence="10">The sequence shown here is derived from an EMBL/GenBank/DDBJ whole genome shotgun (WGS) entry which is preliminary data.</text>
</comment>
<dbReference type="GO" id="GO:0004818">
    <property type="term" value="F:glutamate-tRNA ligase activity"/>
    <property type="evidence" value="ECO:0007669"/>
    <property type="project" value="TreeGrafter"/>
</dbReference>
<feature type="binding site" evidence="7">
    <location>
        <position position="177"/>
    </location>
    <ligand>
        <name>L-glutamate</name>
        <dbReference type="ChEBI" id="CHEBI:29985"/>
    </ligand>
</feature>
<dbReference type="GO" id="GO:0008270">
    <property type="term" value="F:zinc ion binding"/>
    <property type="evidence" value="ECO:0007669"/>
    <property type="project" value="UniProtKB-UniRule"/>
</dbReference>
<dbReference type="InterPro" id="IPR022380">
    <property type="entry name" value="Glu-Q_tRNA(Asp)_Synthase"/>
</dbReference>
<feature type="binding site" evidence="7">
    <location>
        <position position="236"/>
    </location>
    <ligand>
        <name>ATP</name>
        <dbReference type="ChEBI" id="CHEBI:30616"/>
    </ligand>
</feature>
<feature type="binding site" evidence="7">
    <location>
        <position position="43"/>
    </location>
    <ligand>
        <name>L-glutamate</name>
        <dbReference type="ChEBI" id="CHEBI:29985"/>
    </ligand>
</feature>
<protein>
    <recommendedName>
        <fullName evidence="7">Glutamyl-Q tRNA(Asp) synthetase</fullName>
        <shortName evidence="7">Glu-Q-RSs</shortName>
        <ecNumber evidence="7">6.1.1.-</ecNumber>
    </recommendedName>
</protein>
<evidence type="ECO:0000256" key="5">
    <source>
        <dbReference type="ARBA" id="ARBA00022840"/>
    </source>
</evidence>
<keyword evidence="8" id="KW-0648">Protein biosynthesis</keyword>
<keyword evidence="5 7" id="KW-0067">ATP-binding</keyword>
<dbReference type="GO" id="GO:0005829">
    <property type="term" value="C:cytosol"/>
    <property type="evidence" value="ECO:0007669"/>
    <property type="project" value="TreeGrafter"/>
</dbReference>
<feature type="short sequence motif" description="'KMSKS' region" evidence="7">
    <location>
        <begin position="233"/>
        <end position="237"/>
    </location>
</feature>
<feature type="binding site" evidence="7">
    <location>
        <position position="195"/>
    </location>
    <ligand>
        <name>L-glutamate</name>
        <dbReference type="ChEBI" id="CHEBI:29985"/>
    </ligand>
</feature>
<feature type="domain" description="Glutamyl/glutaminyl-tRNA synthetase class Ib catalytic" evidence="9">
    <location>
        <begin position="7"/>
        <end position="243"/>
    </location>
</feature>
<dbReference type="EC" id="6.1.1.-" evidence="7"/>
<evidence type="ECO:0000256" key="4">
    <source>
        <dbReference type="ARBA" id="ARBA00022833"/>
    </source>
</evidence>
<dbReference type="InterPro" id="IPR020058">
    <property type="entry name" value="Glu/Gln-tRNA-synth_Ib_cat-dom"/>
</dbReference>
<organism evidence="10 11">
    <name type="scientific">Parasutterella excrementihominis</name>
    <dbReference type="NCBI Taxonomy" id="487175"/>
    <lineage>
        <taxon>Bacteria</taxon>
        <taxon>Pseudomonadati</taxon>
        <taxon>Pseudomonadota</taxon>
        <taxon>Betaproteobacteria</taxon>
        <taxon>Burkholderiales</taxon>
        <taxon>Sutterellaceae</taxon>
        <taxon>Parasutterella</taxon>
    </lineage>
</organism>
<keyword evidence="3 7" id="KW-0547">Nucleotide-binding</keyword>
<evidence type="ECO:0000259" key="9">
    <source>
        <dbReference type="Pfam" id="PF00749"/>
    </source>
</evidence>